<gene>
    <name evidence="1" type="ORF">SDC9_180361</name>
</gene>
<proteinExistence type="predicted"/>
<protein>
    <submittedName>
        <fullName evidence="1">Uncharacterized protein</fullName>
    </submittedName>
</protein>
<dbReference type="EMBL" id="VSSQ01085123">
    <property type="protein sequence ID" value="MPN32878.1"/>
    <property type="molecule type" value="Genomic_DNA"/>
</dbReference>
<dbReference type="AlphaFoldDB" id="A0A645H1I5"/>
<evidence type="ECO:0000313" key="1">
    <source>
        <dbReference type="EMBL" id="MPN32878.1"/>
    </source>
</evidence>
<reference evidence="1" key="1">
    <citation type="submission" date="2019-08" db="EMBL/GenBank/DDBJ databases">
        <authorList>
            <person name="Kucharzyk K."/>
            <person name="Murdoch R.W."/>
            <person name="Higgins S."/>
            <person name="Loffler F."/>
        </authorList>
    </citation>
    <scope>NUCLEOTIDE SEQUENCE</scope>
</reference>
<comment type="caution">
    <text evidence="1">The sequence shown here is derived from an EMBL/GenBank/DDBJ whole genome shotgun (WGS) entry which is preliminary data.</text>
</comment>
<accession>A0A645H1I5</accession>
<organism evidence="1">
    <name type="scientific">bioreactor metagenome</name>
    <dbReference type="NCBI Taxonomy" id="1076179"/>
    <lineage>
        <taxon>unclassified sequences</taxon>
        <taxon>metagenomes</taxon>
        <taxon>ecological metagenomes</taxon>
    </lineage>
</organism>
<sequence>MIGKRLQLVVLVIAISKTQDAQGDPRRFFLFRHAGERPLVTDTYIEVAVCSQQHAVVPIRRKVLPRQFIGGLNAGRSRGRPASREPFNSFHDLDLLARFDPVQQHLIAGSVGNNGYCILGVQFIQQQHEGPLDQRQLVR</sequence>
<name>A0A645H1I5_9ZZZZ</name>